<name>A0AAW2HII4_9NEOP</name>
<dbReference type="InterPro" id="IPR039145">
    <property type="entry name" value="Ribosomal_mL40_metazoa/plant"/>
</dbReference>
<dbReference type="InterPro" id="IPR019192">
    <property type="entry name" value="Ribosomal_mL40"/>
</dbReference>
<dbReference type="AlphaFoldDB" id="A0AAW2HII4"/>
<dbReference type="PANTHER" id="PTHR13359">
    <property type="entry name" value="39S RIBOSOMAL PROTEIN L40, MITOCHONDRIAL"/>
    <property type="match status" value="1"/>
</dbReference>
<evidence type="ECO:0000256" key="1">
    <source>
        <dbReference type="ARBA" id="ARBA00004173"/>
    </source>
</evidence>
<reference evidence="9" key="1">
    <citation type="journal article" date="2024" name="Gigascience">
        <title>Chromosome-level genome of the poultry shaft louse Menopon gallinae provides insight into the host-switching and adaptive evolution of parasitic lice.</title>
        <authorList>
            <person name="Xu Y."/>
            <person name="Ma L."/>
            <person name="Liu S."/>
            <person name="Liang Y."/>
            <person name="Liu Q."/>
            <person name="He Z."/>
            <person name="Tian L."/>
            <person name="Duan Y."/>
            <person name="Cai W."/>
            <person name="Li H."/>
            <person name="Song F."/>
        </authorList>
    </citation>
    <scope>NUCLEOTIDE SEQUENCE</scope>
    <source>
        <strain evidence="9">Cailab_2023a</strain>
    </source>
</reference>
<keyword evidence="5" id="KW-0496">Mitochondrion</keyword>
<evidence type="ECO:0000256" key="3">
    <source>
        <dbReference type="ARBA" id="ARBA00022946"/>
    </source>
</evidence>
<sequence>MFISSSFRNNLLSSIRKVNGSHFAGCGVRGISHSSPLAFNLTPCLMSMPLKKKKRMDPAIIKTRIEKKVRKINKEIRQLEKLQKPLKPIEEILPPRVLEKEMALRKREVPERSDNDKQERFKLFKEWACLRLQESHFENGEIQERVLSQKTALEELKKESMELYLAAIKIDTNLIPFTYKGPSMTPPIKGYRSPDGEYLDKSINWVEKVRKL</sequence>
<accession>A0AAW2HII4</accession>
<keyword evidence="4" id="KW-0689">Ribosomal protein</keyword>
<evidence type="ECO:0000313" key="9">
    <source>
        <dbReference type="EMBL" id="KAL0269671.1"/>
    </source>
</evidence>
<comment type="caution">
    <text evidence="9">The sequence shown here is derived from an EMBL/GenBank/DDBJ whole genome shotgun (WGS) entry which is preliminary data.</text>
</comment>
<comment type="subcellular location">
    <subcellularLocation>
        <location evidence="1">Mitochondrion</location>
    </subcellularLocation>
</comment>
<evidence type="ECO:0000256" key="5">
    <source>
        <dbReference type="ARBA" id="ARBA00023128"/>
    </source>
</evidence>
<proteinExistence type="inferred from homology"/>
<dbReference type="PANTHER" id="PTHR13359:SF2">
    <property type="entry name" value="LARGE RIBOSOMAL SUBUNIT PROTEIN ML40"/>
    <property type="match status" value="1"/>
</dbReference>
<evidence type="ECO:0000256" key="6">
    <source>
        <dbReference type="ARBA" id="ARBA00023274"/>
    </source>
</evidence>
<dbReference type="Gene3D" id="6.10.250.3440">
    <property type="match status" value="1"/>
</dbReference>
<evidence type="ECO:0000256" key="8">
    <source>
        <dbReference type="ARBA" id="ARBA00083752"/>
    </source>
</evidence>
<comment type="similarity">
    <text evidence="2">Belongs to the mitochondrion-specific ribosomal protein mL40 family.</text>
</comment>
<evidence type="ECO:0000256" key="7">
    <source>
        <dbReference type="ARBA" id="ARBA00035192"/>
    </source>
</evidence>
<dbReference type="FunFam" id="6.10.250.3440:FF:000001">
    <property type="entry name" value="Mitochondrial ribosomal protein L40"/>
    <property type="match status" value="1"/>
</dbReference>
<dbReference type="EMBL" id="JARGDH010000004">
    <property type="protein sequence ID" value="KAL0269671.1"/>
    <property type="molecule type" value="Genomic_DNA"/>
</dbReference>
<evidence type="ECO:0000256" key="4">
    <source>
        <dbReference type="ARBA" id="ARBA00022980"/>
    </source>
</evidence>
<protein>
    <recommendedName>
        <fullName evidence="7">Large ribosomal subunit protein mL40</fullName>
    </recommendedName>
    <alternativeName>
        <fullName evidence="8">39S ribosomal protein L40, mitochondrial</fullName>
    </alternativeName>
</protein>
<organism evidence="9">
    <name type="scientific">Menopon gallinae</name>
    <name type="common">poultry shaft louse</name>
    <dbReference type="NCBI Taxonomy" id="328185"/>
    <lineage>
        <taxon>Eukaryota</taxon>
        <taxon>Metazoa</taxon>
        <taxon>Ecdysozoa</taxon>
        <taxon>Arthropoda</taxon>
        <taxon>Hexapoda</taxon>
        <taxon>Insecta</taxon>
        <taxon>Pterygota</taxon>
        <taxon>Neoptera</taxon>
        <taxon>Paraneoptera</taxon>
        <taxon>Psocodea</taxon>
        <taxon>Troctomorpha</taxon>
        <taxon>Phthiraptera</taxon>
        <taxon>Amblycera</taxon>
        <taxon>Menoponidae</taxon>
        <taxon>Menopon</taxon>
    </lineage>
</organism>
<evidence type="ECO:0000256" key="2">
    <source>
        <dbReference type="ARBA" id="ARBA00009360"/>
    </source>
</evidence>
<gene>
    <name evidence="9" type="ORF">PYX00_007321</name>
</gene>
<dbReference type="GO" id="GO:0005762">
    <property type="term" value="C:mitochondrial large ribosomal subunit"/>
    <property type="evidence" value="ECO:0007669"/>
    <property type="project" value="InterPro"/>
</dbReference>
<keyword evidence="6" id="KW-0687">Ribonucleoprotein</keyword>
<dbReference type="Pfam" id="PF09812">
    <property type="entry name" value="MRP-L28"/>
    <property type="match status" value="1"/>
</dbReference>
<keyword evidence="3" id="KW-0809">Transit peptide</keyword>